<organism evidence="2 3">
    <name type="scientific">Elasticomyces elasticus</name>
    <dbReference type="NCBI Taxonomy" id="574655"/>
    <lineage>
        <taxon>Eukaryota</taxon>
        <taxon>Fungi</taxon>
        <taxon>Dikarya</taxon>
        <taxon>Ascomycota</taxon>
        <taxon>Pezizomycotina</taxon>
        <taxon>Dothideomycetes</taxon>
        <taxon>Dothideomycetidae</taxon>
        <taxon>Mycosphaerellales</taxon>
        <taxon>Teratosphaeriaceae</taxon>
        <taxon>Elasticomyces</taxon>
    </lineage>
</organism>
<dbReference type="Gene3D" id="3.40.30.10">
    <property type="entry name" value="Glutaredoxin"/>
    <property type="match status" value="1"/>
</dbReference>
<dbReference type="InterPro" id="IPR004045">
    <property type="entry name" value="Glutathione_S-Trfase_N"/>
</dbReference>
<feature type="domain" description="GST N-terminal" evidence="1">
    <location>
        <begin position="14"/>
        <end position="105"/>
    </location>
</feature>
<dbReference type="PROSITE" id="PS50404">
    <property type="entry name" value="GST_NTER"/>
    <property type="match status" value="1"/>
</dbReference>
<dbReference type="Gene3D" id="1.20.1050.10">
    <property type="match status" value="1"/>
</dbReference>
<dbReference type="Pfam" id="PF13409">
    <property type="entry name" value="GST_N_2"/>
    <property type="match status" value="1"/>
</dbReference>
<protein>
    <recommendedName>
        <fullName evidence="1">GST N-terminal domain-containing protein</fullName>
    </recommendedName>
</protein>
<dbReference type="InterPro" id="IPR054416">
    <property type="entry name" value="GST_UstS-like_C"/>
</dbReference>
<dbReference type="Pfam" id="PF22041">
    <property type="entry name" value="GST_C_7"/>
    <property type="match status" value="1"/>
</dbReference>
<evidence type="ECO:0000313" key="2">
    <source>
        <dbReference type="EMBL" id="KAK5693662.1"/>
    </source>
</evidence>
<dbReference type="Proteomes" id="UP001310594">
    <property type="component" value="Unassembled WGS sequence"/>
</dbReference>
<comment type="caution">
    <text evidence="2">The sequence shown here is derived from an EMBL/GenBank/DDBJ whole genome shotgun (WGS) entry which is preliminary data.</text>
</comment>
<dbReference type="SUPFAM" id="SSF52833">
    <property type="entry name" value="Thioredoxin-like"/>
    <property type="match status" value="1"/>
</dbReference>
<sequence length="249" mass="27586">MGPTQAAPEIVLYDLANIKNECFSPVVWRIRMMLNYKNIPYKTVFLEFPDIEPKLKELGIDPGVDKSGVQKKYTVPVIHYLPTGKYIIDSTPISQFLESTYPEPSVPLQSDLGTKIEAQGRAVIGTLLGTAVTPREPNVLSPRAAEFFRRTREAAFGVKHLDELLEGDKEERAWATAGGGMKAVGEMLKTNQKDGPFVLGAKPSYTDFFVAGSLQAARVVDERVFQKIVAVPGFGEVYEACQPFMVKRD</sequence>
<dbReference type="AlphaFoldDB" id="A0AAN7ZWX2"/>
<gene>
    <name evidence="2" type="ORF">LTR97_010231</name>
</gene>
<dbReference type="InterPro" id="IPR036249">
    <property type="entry name" value="Thioredoxin-like_sf"/>
</dbReference>
<dbReference type="InterPro" id="IPR036282">
    <property type="entry name" value="Glutathione-S-Trfase_C_sf"/>
</dbReference>
<evidence type="ECO:0000259" key="1">
    <source>
        <dbReference type="PROSITE" id="PS50404"/>
    </source>
</evidence>
<dbReference type="SUPFAM" id="SSF47616">
    <property type="entry name" value="GST C-terminal domain-like"/>
    <property type="match status" value="1"/>
</dbReference>
<proteinExistence type="predicted"/>
<accession>A0AAN7ZWX2</accession>
<evidence type="ECO:0000313" key="3">
    <source>
        <dbReference type="Proteomes" id="UP001310594"/>
    </source>
</evidence>
<reference evidence="2" key="1">
    <citation type="submission" date="2023-08" db="EMBL/GenBank/DDBJ databases">
        <title>Black Yeasts Isolated from many extreme environments.</title>
        <authorList>
            <person name="Coleine C."/>
            <person name="Stajich J.E."/>
            <person name="Selbmann L."/>
        </authorList>
    </citation>
    <scope>NUCLEOTIDE SEQUENCE</scope>
    <source>
        <strain evidence="2">CCFEE 5810</strain>
    </source>
</reference>
<name>A0AAN7ZWX2_9PEZI</name>
<dbReference type="EMBL" id="JAVRQU010000017">
    <property type="protein sequence ID" value="KAK5693662.1"/>
    <property type="molecule type" value="Genomic_DNA"/>
</dbReference>